<keyword evidence="3" id="KW-0813">Transport</keyword>
<evidence type="ECO:0000313" key="10">
    <source>
        <dbReference type="EMBL" id="SDK88543.1"/>
    </source>
</evidence>
<dbReference type="EMBL" id="FNFB01000012">
    <property type="protein sequence ID" value="SDK88543.1"/>
    <property type="molecule type" value="Genomic_DNA"/>
</dbReference>
<reference evidence="10 11" key="1">
    <citation type="submission" date="2016-10" db="EMBL/GenBank/DDBJ databases">
        <authorList>
            <person name="de Groot N.N."/>
        </authorList>
    </citation>
    <scope>NUCLEOTIDE SEQUENCE [LARGE SCALE GENOMIC DNA]</scope>
    <source>
        <strain evidence="10 11">CGMCC 4.5681</strain>
    </source>
</reference>
<feature type="transmembrane region" description="Helical" evidence="9">
    <location>
        <begin position="154"/>
        <end position="179"/>
    </location>
</feature>
<dbReference type="PANTHER" id="PTHR21716">
    <property type="entry name" value="TRANSMEMBRANE PROTEIN"/>
    <property type="match status" value="1"/>
</dbReference>
<feature type="transmembrane region" description="Helical" evidence="9">
    <location>
        <begin position="308"/>
        <end position="340"/>
    </location>
</feature>
<dbReference type="Pfam" id="PF01594">
    <property type="entry name" value="AI-2E_transport"/>
    <property type="match status" value="1"/>
</dbReference>
<dbReference type="GO" id="GO:0005886">
    <property type="term" value="C:plasma membrane"/>
    <property type="evidence" value="ECO:0007669"/>
    <property type="project" value="UniProtKB-SubCell"/>
</dbReference>
<dbReference type="Proteomes" id="UP000198683">
    <property type="component" value="Unassembled WGS sequence"/>
</dbReference>
<evidence type="ECO:0000256" key="4">
    <source>
        <dbReference type="ARBA" id="ARBA00022475"/>
    </source>
</evidence>
<comment type="similarity">
    <text evidence="2">Belongs to the autoinducer-2 exporter (AI-2E) (TC 2.A.86) family.</text>
</comment>
<sequence>MLSDRPTKLVPPVLAKMAAWCGCLILLGVVVNYSAQVIARLSFVALPVAIALLLTALLYPLTRSLRNAGMRPIYATWLTMLVALAVLVGTGWLVGARASEEFPNLVNQVQATARSVQEWLITGPLHLQQAQITGYVDEVIALVNAQRTAITGTVLSAGAVAVEVLASIVLLLFVTFFLLKDGERIWSWFLRAFGRVAPRVDRAGRAAWSTLSHYVQGTVAVAAVHGLIMGIVLAGMGVPLWAPLAVLIFLASFIPIVGIFFAGTVATLVTLGAKGLVYALIFLGILIVEQQLENHVLQPLIVGRALHFHPLAIILVLAVGGILAGIAGAAVAVPVAAVLYRALPELRHKPPELPPGHDEPPGAGTNHPSTPSGDAGHRDTAPDTPTGPSTPGGGERPSASGSADRADASGSGGRADASGSGGRADASGVEKHADAFGAEAARSTDHDPHGGPFTQAGEPGAEGLPRSAPSAAVPSPRDEPPA</sequence>
<evidence type="ECO:0000256" key="3">
    <source>
        <dbReference type="ARBA" id="ARBA00022448"/>
    </source>
</evidence>
<evidence type="ECO:0000256" key="6">
    <source>
        <dbReference type="ARBA" id="ARBA00022989"/>
    </source>
</evidence>
<dbReference type="RefSeq" id="WP_245740380.1">
    <property type="nucleotide sequence ID" value="NZ_FNFB01000012.1"/>
</dbReference>
<organism evidence="10 11">
    <name type="scientific">Nonomuraea maritima</name>
    <dbReference type="NCBI Taxonomy" id="683260"/>
    <lineage>
        <taxon>Bacteria</taxon>
        <taxon>Bacillati</taxon>
        <taxon>Actinomycetota</taxon>
        <taxon>Actinomycetes</taxon>
        <taxon>Streptosporangiales</taxon>
        <taxon>Streptosporangiaceae</taxon>
        <taxon>Nonomuraea</taxon>
    </lineage>
</organism>
<gene>
    <name evidence="10" type="ORF">SAMN05421874_112129</name>
</gene>
<feature type="compositionally biased region" description="Basic and acidic residues" evidence="8">
    <location>
        <begin position="349"/>
        <end position="360"/>
    </location>
</feature>
<comment type="subcellular location">
    <subcellularLocation>
        <location evidence="1">Cell membrane</location>
        <topology evidence="1">Multi-pass membrane protein</topology>
    </subcellularLocation>
</comment>
<feature type="transmembrane region" description="Helical" evidence="9">
    <location>
        <begin position="214"/>
        <end position="234"/>
    </location>
</feature>
<dbReference type="GO" id="GO:0055085">
    <property type="term" value="P:transmembrane transport"/>
    <property type="evidence" value="ECO:0007669"/>
    <property type="project" value="TreeGrafter"/>
</dbReference>
<dbReference type="InterPro" id="IPR002549">
    <property type="entry name" value="AI-2E-like"/>
</dbReference>
<feature type="compositionally biased region" description="Low complexity" evidence="8">
    <location>
        <begin position="414"/>
        <end position="427"/>
    </location>
</feature>
<keyword evidence="5 9" id="KW-0812">Transmembrane</keyword>
<feature type="region of interest" description="Disordered" evidence="8">
    <location>
        <begin position="349"/>
        <end position="482"/>
    </location>
</feature>
<dbReference type="STRING" id="683260.SAMN05421874_112129"/>
<dbReference type="PANTHER" id="PTHR21716:SF53">
    <property type="entry name" value="PERMEASE PERM-RELATED"/>
    <property type="match status" value="1"/>
</dbReference>
<dbReference type="AlphaFoldDB" id="A0A1G9FK36"/>
<keyword evidence="7 9" id="KW-0472">Membrane</keyword>
<feature type="transmembrane region" description="Helical" evidence="9">
    <location>
        <begin position="240"/>
        <end position="261"/>
    </location>
</feature>
<evidence type="ECO:0000256" key="2">
    <source>
        <dbReference type="ARBA" id="ARBA00009773"/>
    </source>
</evidence>
<feature type="transmembrane region" description="Helical" evidence="9">
    <location>
        <begin position="37"/>
        <end position="61"/>
    </location>
</feature>
<feature type="transmembrane region" description="Helical" evidence="9">
    <location>
        <begin position="12"/>
        <end position="31"/>
    </location>
</feature>
<evidence type="ECO:0000256" key="8">
    <source>
        <dbReference type="SAM" id="MobiDB-lite"/>
    </source>
</evidence>
<accession>A0A1G9FK36</accession>
<proteinExistence type="inferred from homology"/>
<keyword evidence="4" id="KW-1003">Cell membrane</keyword>
<evidence type="ECO:0000256" key="9">
    <source>
        <dbReference type="SAM" id="Phobius"/>
    </source>
</evidence>
<protein>
    <submittedName>
        <fullName evidence="10">Predicted PurR-regulated permease PerM</fullName>
    </submittedName>
</protein>
<feature type="transmembrane region" description="Helical" evidence="9">
    <location>
        <begin position="268"/>
        <end position="288"/>
    </location>
</feature>
<evidence type="ECO:0000256" key="5">
    <source>
        <dbReference type="ARBA" id="ARBA00022692"/>
    </source>
</evidence>
<keyword evidence="11" id="KW-1185">Reference proteome</keyword>
<name>A0A1G9FK36_9ACTN</name>
<feature type="transmembrane region" description="Helical" evidence="9">
    <location>
        <begin position="73"/>
        <end position="94"/>
    </location>
</feature>
<evidence type="ECO:0000256" key="7">
    <source>
        <dbReference type="ARBA" id="ARBA00023136"/>
    </source>
</evidence>
<evidence type="ECO:0000256" key="1">
    <source>
        <dbReference type="ARBA" id="ARBA00004651"/>
    </source>
</evidence>
<evidence type="ECO:0000313" key="11">
    <source>
        <dbReference type="Proteomes" id="UP000198683"/>
    </source>
</evidence>
<keyword evidence="6 9" id="KW-1133">Transmembrane helix</keyword>